<dbReference type="PANTHER" id="PTHR30106:SF2">
    <property type="entry name" value="UPF0324 INNER MEMBRANE PROTEIN YEIH"/>
    <property type="match status" value="1"/>
</dbReference>
<feature type="transmembrane region" description="Helical" evidence="7">
    <location>
        <begin position="278"/>
        <end position="295"/>
    </location>
</feature>
<evidence type="ECO:0000313" key="9">
    <source>
        <dbReference type="Proteomes" id="UP000550787"/>
    </source>
</evidence>
<feature type="transmembrane region" description="Helical" evidence="7">
    <location>
        <begin position="154"/>
        <end position="176"/>
    </location>
</feature>
<name>A0A7W4FCI6_GLUDI</name>
<evidence type="ECO:0000256" key="4">
    <source>
        <dbReference type="ARBA" id="ARBA00022692"/>
    </source>
</evidence>
<feature type="transmembrane region" description="Helical" evidence="7">
    <location>
        <begin position="216"/>
        <end position="242"/>
    </location>
</feature>
<evidence type="ECO:0000256" key="1">
    <source>
        <dbReference type="ARBA" id="ARBA00004651"/>
    </source>
</evidence>
<dbReference type="Pfam" id="PF03601">
    <property type="entry name" value="Cons_hypoth698"/>
    <property type="match status" value="1"/>
</dbReference>
<keyword evidence="4 7" id="KW-0812">Transmembrane</keyword>
<protein>
    <submittedName>
        <fullName evidence="8">Putative sulfate exporter family transporter</fullName>
    </submittedName>
</protein>
<evidence type="ECO:0000256" key="5">
    <source>
        <dbReference type="ARBA" id="ARBA00022989"/>
    </source>
</evidence>
<sequence>MRWLPPSLRGEGKGGDMMLYSGVSWRRRASRFLACRMPGVLLCLAISGLASLLAWAEGSLLGKAWLEPLNLALLVGVCIRTVYEPGRLWVPGIRYCSRTLLNIAIACLGASFSIGAVLSAGPWLLAGVAGIVAFSLAFTCCVGRVAGLPVSQTLLVACGNSICGNSAIMAAAPVIHARDEDVGATIAFTAAGGLVIVLGLPLLAPVLNVSDAARGALAGLTVYAVPQVIAASSPFGLAAVHMGTLVKLMRVLMLGPVCVVLSWLSSGFDGGPRRRTRLVPWYITGFLIMMAGRSFDMIPHGIVAPLNVAATVLTILAMAALGLSIDLRSVMRAGQPLILTVALSLCGLVGASVILVRVMPGG</sequence>
<dbReference type="GO" id="GO:0005886">
    <property type="term" value="C:plasma membrane"/>
    <property type="evidence" value="ECO:0007669"/>
    <property type="project" value="UniProtKB-SubCell"/>
</dbReference>
<feature type="transmembrane region" description="Helical" evidence="7">
    <location>
        <begin position="64"/>
        <end position="83"/>
    </location>
</feature>
<keyword evidence="5 7" id="KW-1133">Transmembrane helix</keyword>
<evidence type="ECO:0000256" key="7">
    <source>
        <dbReference type="SAM" id="Phobius"/>
    </source>
</evidence>
<feature type="transmembrane region" description="Helical" evidence="7">
    <location>
        <begin position="337"/>
        <end position="359"/>
    </location>
</feature>
<evidence type="ECO:0000256" key="6">
    <source>
        <dbReference type="ARBA" id="ARBA00023136"/>
    </source>
</evidence>
<dbReference type="PANTHER" id="PTHR30106">
    <property type="entry name" value="INNER MEMBRANE PROTEIN YEIH-RELATED"/>
    <property type="match status" value="1"/>
</dbReference>
<dbReference type="EMBL" id="JABEQG010000002">
    <property type="protein sequence ID" value="MBB2155158.1"/>
    <property type="molecule type" value="Genomic_DNA"/>
</dbReference>
<comment type="similarity">
    <text evidence="2">Belongs to the UPF0324 family.</text>
</comment>
<proteinExistence type="inferred from homology"/>
<evidence type="ECO:0000256" key="2">
    <source>
        <dbReference type="ARBA" id="ARBA00007977"/>
    </source>
</evidence>
<dbReference type="InterPro" id="IPR018383">
    <property type="entry name" value="UPF0324_pro"/>
</dbReference>
<dbReference type="Proteomes" id="UP000550787">
    <property type="component" value="Unassembled WGS sequence"/>
</dbReference>
<organism evidence="8 9">
    <name type="scientific">Gluconacetobacter diazotrophicus</name>
    <name type="common">Acetobacter diazotrophicus</name>
    <dbReference type="NCBI Taxonomy" id="33996"/>
    <lineage>
        <taxon>Bacteria</taxon>
        <taxon>Pseudomonadati</taxon>
        <taxon>Pseudomonadota</taxon>
        <taxon>Alphaproteobacteria</taxon>
        <taxon>Acetobacterales</taxon>
        <taxon>Acetobacteraceae</taxon>
        <taxon>Gluconacetobacter</taxon>
    </lineage>
</organism>
<feature type="transmembrane region" description="Helical" evidence="7">
    <location>
        <begin position="95"/>
        <end position="117"/>
    </location>
</feature>
<feature type="transmembrane region" description="Helical" evidence="7">
    <location>
        <begin position="123"/>
        <end position="142"/>
    </location>
</feature>
<reference evidence="8 9" key="1">
    <citation type="submission" date="2020-04" db="EMBL/GenBank/DDBJ databases">
        <title>Description of novel Gluconacetobacter.</title>
        <authorList>
            <person name="Sombolestani A."/>
        </authorList>
    </citation>
    <scope>NUCLEOTIDE SEQUENCE [LARGE SCALE GENOMIC DNA]</scope>
    <source>
        <strain evidence="8 9">LMG 7603</strain>
    </source>
</reference>
<gene>
    <name evidence="8" type="ORF">HLH33_02350</name>
</gene>
<feature type="transmembrane region" description="Helical" evidence="7">
    <location>
        <begin position="248"/>
        <end position="266"/>
    </location>
</feature>
<keyword evidence="3" id="KW-1003">Cell membrane</keyword>
<evidence type="ECO:0000256" key="3">
    <source>
        <dbReference type="ARBA" id="ARBA00022475"/>
    </source>
</evidence>
<feature type="transmembrane region" description="Helical" evidence="7">
    <location>
        <begin position="182"/>
        <end position="204"/>
    </location>
</feature>
<feature type="transmembrane region" description="Helical" evidence="7">
    <location>
        <begin position="301"/>
        <end position="325"/>
    </location>
</feature>
<comment type="subcellular location">
    <subcellularLocation>
        <location evidence="1">Cell membrane</location>
        <topology evidence="1">Multi-pass membrane protein</topology>
    </subcellularLocation>
</comment>
<evidence type="ECO:0000313" key="8">
    <source>
        <dbReference type="EMBL" id="MBB2155158.1"/>
    </source>
</evidence>
<accession>A0A7W4FCI6</accession>
<dbReference type="AlphaFoldDB" id="A0A7W4FCI6"/>
<keyword evidence="6 7" id="KW-0472">Membrane</keyword>
<comment type="caution">
    <text evidence="8">The sequence shown here is derived from an EMBL/GenBank/DDBJ whole genome shotgun (WGS) entry which is preliminary data.</text>
</comment>